<dbReference type="GO" id="GO:0009307">
    <property type="term" value="P:DNA restriction-modification system"/>
    <property type="evidence" value="ECO:0007669"/>
    <property type="project" value="UniProtKB-KW"/>
</dbReference>
<dbReference type="InterPro" id="IPR051212">
    <property type="entry name" value="Type-I_RE_S_subunit"/>
</dbReference>
<evidence type="ECO:0000313" key="7">
    <source>
        <dbReference type="EMBL" id="STO97125.1"/>
    </source>
</evidence>
<feature type="domain" description="Type I restriction modification DNA specificity" evidence="6">
    <location>
        <begin position="127"/>
        <end position="314"/>
    </location>
</feature>
<dbReference type="Pfam" id="PF01420">
    <property type="entry name" value="Methylase_S"/>
    <property type="match status" value="2"/>
</dbReference>
<dbReference type="AlphaFoldDB" id="A0A377J494"/>
<protein>
    <submittedName>
        <fullName evidence="7">Type I restriction-modification enzyme specificity subunit S</fullName>
    </submittedName>
</protein>
<reference evidence="7 8" key="1">
    <citation type="submission" date="2018-06" db="EMBL/GenBank/DDBJ databases">
        <authorList>
            <consortium name="Pathogen Informatics"/>
            <person name="Doyle S."/>
        </authorList>
    </citation>
    <scope>NUCLEOTIDE SEQUENCE [LARGE SCALE GENOMIC DNA]</scope>
    <source>
        <strain evidence="7 8">NCTC12410</strain>
    </source>
</reference>
<dbReference type="GO" id="GO:0003677">
    <property type="term" value="F:DNA binding"/>
    <property type="evidence" value="ECO:0007669"/>
    <property type="project" value="UniProtKB-KW"/>
</dbReference>
<dbReference type="Proteomes" id="UP000254841">
    <property type="component" value="Unassembled WGS sequence"/>
</dbReference>
<sequence>MKTDTLKKSLLDYAIKGKLTAKFRRENSGLNAFDELKIYNDEIKQKRKNLEKEFKKCEKEFKLKKAPTRHCETSAESISVIASERSERGNPQTKQELKSQIQILKKEIAKCKEITPLNLSEAPFEIPSTWAWVKLGDICEIVSGTSYGKDDLSDEGIRILRGGNINKNTQNLDLLSNDVIVKEKLLNEEKSIQQGDIVITGTNDISNIAKCAFASENLANTQIGAFLRIIRIAKEQNAKYIFYIVASGFYEKYIQSCVSGTVSSLLNIKNEYIENFLIPLPPLKEQQEIVKKLDLLVTLANDFAITKENLKRIEKRIEKRLLKLALEGSLSKRYRHTHQSLSAHTEIQNHNKAIKEKRKKLEKELKTLESKLKKAPTRNCETSAGDRGKTKHDPHAVIASERSERGNPQTKHELKSQIQSLKKELTKCKEIIPLMTMDSKETSANAERYPLFCHEAANATSRNDDLESTLPVIARERSDRSNPHTPPFEIPSTWAWVKGCDIFLPIDNTEPQGDFFKYIDIDSIDNKNKKVKSPKTIETKNASSRARRPLEYGDVLFSMVRPYLENIALIDETLADCIASTGFFVCRTNILDSRFLYYLMTSPYVVYGLNSFMKGDNSPSIVKDDILNFNYPLPPLKEQEHITQILDTLFTLKKGLRVE</sequence>
<dbReference type="PANTHER" id="PTHR43140">
    <property type="entry name" value="TYPE-1 RESTRICTION ENZYME ECOKI SPECIFICITY PROTEIN"/>
    <property type="match status" value="1"/>
</dbReference>
<evidence type="ECO:0000256" key="3">
    <source>
        <dbReference type="ARBA" id="ARBA00023125"/>
    </source>
</evidence>
<dbReference type="SUPFAM" id="SSF116734">
    <property type="entry name" value="DNA methylase specificity domain"/>
    <property type="match status" value="2"/>
</dbReference>
<feature type="coiled-coil region" evidence="4">
    <location>
        <begin position="33"/>
        <end position="60"/>
    </location>
</feature>
<proteinExistence type="inferred from homology"/>
<keyword evidence="3" id="KW-0238">DNA-binding</keyword>
<organism evidence="7 8">
    <name type="scientific">Helicobacter canis</name>
    <dbReference type="NCBI Taxonomy" id="29419"/>
    <lineage>
        <taxon>Bacteria</taxon>
        <taxon>Pseudomonadati</taxon>
        <taxon>Campylobacterota</taxon>
        <taxon>Epsilonproteobacteria</taxon>
        <taxon>Campylobacterales</taxon>
        <taxon>Helicobacteraceae</taxon>
        <taxon>Helicobacter</taxon>
    </lineage>
</organism>
<keyword evidence="4" id="KW-0175">Coiled coil</keyword>
<dbReference type="Gene3D" id="3.90.220.20">
    <property type="entry name" value="DNA methylase specificity domains"/>
    <property type="match status" value="2"/>
</dbReference>
<dbReference type="OrthoDB" id="5323932at2"/>
<dbReference type="InterPro" id="IPR044946">
    <property type="entry name" value="Restrct_endonuc_typeI_TRD_sf"/>
</dbReference>
<keyword evidence="2" id="KW-0680">Restriction system</keyword>
<dbReference type="EMBL" id="UGHV01000001">
    <property type="protein sequence ID" value="STO97125.1"/>
    <property type="molecule type" value="Genomic_DNA"/>
</dbReference>
<feature type="domain" description="Type I restriction modification DNA specificity" evidence="6">
    <location>
        <begin position="562"/>
        <end position="655"/>
    </location>
</feature>
<evidence type="ECO:0000256" key="4">
    <source>
        <dbReference type="SAM" id="Coils"/>
    </source>
</evidence>
<evidence type="ECO:0000259" key="6">
    <source>
        <dbReference type="Pfam" id="PF01420"/>
    </source>
</evidence>
<evidence type="ECO:0000256" key="1">
    <source>
        <dbReference type="ARBA" id="ARBA00010923"/>
    </source>
</evidence>
<comment type="similarity">
    <text evidence="1">Belongs to the type-I restriction system S methylase family.</text>
</comment>
<feature type="compositionally biased region" description="Basic and acidic residues" evidence="5">
    <location>
        <begin position="384"/>
        <end position="394"/>
    </location>
</feature>
<evidence type="ECO:0000313" key="8">
    <source>
        <dbReference type="Proteomes" id="UP000254841"/>
    </source>
</evidence>
<name>A0A377J494_9HELI</name>
<evidence type="ECO:0000256" key="5">
    <source>
        <dbReference type="SAM" id="MobiDB-lite"/>
    </source>
</evidence>
<dbReference type="InterPro" id="IPR000055">
    <property type="entry name" value="Restrct_endonuc_typeI_TRD"/>
</dbReference>
<feature type="region of interest" description="Disordered" evidence="5">
    <location>
        <begin position="372"/>
        <end position="394"/>
    </location>
</feature>
<dbReference type="REBASE" id="431278">
    <property type="entry name" value="S.Hca12410ORF950P"/>
</dbReference>
<evidence type="ECO:0000256" key="2">
    <source>
        <dbReference type="ARBA" id="ARBA00022747"/>
    </source>
</evidence>
<dbReference type="CDD" id="cd17252">
    <property type="entry name" value="RMtype1_S_EcoKI-TRD1-CR1_like"/>
    <property type="match status" value="1"/>
</dbReference>
<dbReference type="PANTHER" id="PTHR43140:SF1">
    <property type="entry name" value="TYPE I RESTRICTION ENZYME ECOKI SPECIFICITY SUBUNIT"/>
    <property type="match status" value="1"/>
</dbReference>
<gene>
    <name evidence="7" type="primary">hsdS</name>
    <name evidence="7" type="ORF">NCTC12410_00947</name>
</gene>
<dbReference type="RefSeq" id="WP_115011392.1">
    <property type="nucleotide sequence ID" value="NZ_UGHV01000001.1"/>
</dbReference>
<accession>A0A377J494</accession>